<reference evidence="1 2" key="1">
    <citation type="journal article" date="2018" name="Genome Biol. Evol.">
        <title>Multiple Roots of Fruiting Body Formation in Amoebozoa.</title>
        <authorList>
            <person name="Hillmann F."/>
            <person name="Forbes G."/>
            <person name="Novohradska S."/>
            <person name="Ferling I."/>
            <person name="Riege K."/>
            <person name="Groth M."/>
            <person name="Westermann M."/>
            <person name="Marz M."/>
            <person name="Spaller T."/>
            <person name="Winckler T."/>
            <person name="Schaap P."/>
            <person name="Glockner G."/>
        </authorList>
    </citation>
    <scope>NUCLEOTIDE SEQUENCE [LARGE SCALE GENOMIC DNA]</scope>
    <source>
        <strain evidence="1 2">Jena</strain>
    </source>
</reference>
<dbReference type="EMBL" id="MDYQ01000198">
    <property type="protein sequence ID" value="PRP79073.1"/>
    <property type="molecule type" value="Genomic_DNA"/>
</dbReference>
<keyword evidence="2" id="KW-1185">Reference proteome</keyword>
<organism evidence="1 2">
    <name type="scientific">Planoprotostelium fungivorum</name>
    <dbReference type="NCBI Taxonomy" id="1890364"/>
    <lineage>
        <taxon>Eukaryota</taxon>
        <taxon>Amoebozoa</taxon>
        <taxon>Evosea</taxon>
        <taxon>Variosea</taxon>
        <taxon>Cavosteliida</taxon>
        <taxon>Cavosteliaceae</taxon>
        <taxon>Planoprotostelium</taxon>
    </lineage>
</organism>
<dbReference type="Proteomes" id="UP000241769">
    <property type="component" value="Unassembled WGS sequence"/>
</dbReference>
<dbReference type="AlphaFoldDB" id="A0A2P6N552"/>
<dbReference type="InParanoid" id="A0A2P6N552"/>
<gene>
    <name evidence="1" type="ORF">PROFUN_13175</name>
</gene>
<proteinExistence type="predicted"/>
<name>A0A2P6N552_9EUKA</name>
<sequence>MPKPLLTIRDLIEEHKTRTSHIEKRIFFYKKFEQLLYASSLFRPDGDVMVFGIRIPNGSRTQVVLPQSVDDIPNTPCEIYRFSDLCPRKPKVF</sequence>
<protein>
    <submittedName>
        <fullName evidence="1">Uncharacterized protein</fullName>
    </submittedName>
</protein>
<evidence type="ECO:0000313" key="2">
    <source>
        <dbReference type="Proteomes" id="UP000241769"/>
    </source>
</evidence>
<accession>A0A2P6N552</accession>
<evidence type="ECO:0000313" key="1">
    <source>
        <dbReference type="EMBL" id="PRP79073.1"/>
    </source>
</evidence>
<comment type="caution">
    <text evidence="1">The sequence shown here is derived from an EMBL/GenBank/DDBJ whole genome shotgun (WGS) entry which is preliminary data.</text>
</comment>